<organism evidence="2 3">
    <name type="scientific">Allacma fusca</name>
    <dbReference type="NCBI Taxonomy" id="39272"/>
    <lineage>
        <taxon>Eukaryota</taxon>
        <taxon>Metazoa</taxon>
        <taxon>Ecdysozoa</taxon>
        <taxon>Arthropoda</taxon>
        <taxon>Hexapoda</taxon>
        <taxon>Collembola</taxon>
        <taxon>Symphypleona</taxon>
        <taxon>Sminthuridae</taxon>
        <taxon>Allacma</taxon>
    </lineage>
</organism>
<keyword evidence="3" id="KW-1185">Reference proteome</keyword>
<protein>
    <submittedName>
        <fullName evidence="2">Uncharacterized protein</fullName>
    </submittedName>
</protein>
<evidence type="ECO:0000313" key="3">
    <source>
        <dbReference type="Proteomes" id="UP000708208"/>
    </source>
</evidence>
<dbReference type="AlphaFoldDB" id="A0A8J2JYY3"/>
<dbReference type="Proteomes" id="UP000708208">
    <property type="component" value="Unassembled WGS sequence"/>
</dbReference>
<sequence>EIFKEAQLPRPGVFDNFDSHTKTKSSWGINEPHERVSLQVAHKSCVRSRTDPEDSRAVQSHGEYNRNKHPN</sequence>
<feature type="region of interest" description="Disordered" evidence="1">
    <location>
        <begin position="1"/>
        <end position="71"/>
    </location>
</feature>
<dbReference type="EMBL" id="CAJVCH010145047">
    <property type="protein sequence ID" value="CAG7727192.1"/>
    <property type="molecule type" value="Genomic_DNA"/>
</dbReference>
<reference evidence="2" key="1">
    <citation type="submission" date="2021-06" db="EMBL/GenBank/DDBJ databases">
        <authorList>
            <person name="Hodson N. C."/>
            <person name="Mongue J. A."/>
            <person name="Jaron S. K."/>
        </authorList>
    </citation>
    <scope>NUCLEOTIDE SEQUENCE</scope>
</reference>
<feature type="non-terminal residue" evidence="2">
    <location>
        <position position="71"/>
    </location>
</feature>
<accession>A0A8J2JYY3</accession>
<proteinExistence type="predicted"/>
<feature type="non-terminal residue" evidence="2">
    <location>
        <position position="1"/>
    </location>
</feature>
<gene>
    <name evidence="2" type="ORF">AFUS01_LOCUS16046</name>
</gene>
<comment type="caution">
    <text evidence="2">The sequence shown here is derived from an EMBL/GenBank/DDBJ whole genome shotgun (WGS) entry which is preliminary data.</text>
</comment>
<name>A0A8J2JYY3_9HEXA</name>
<evidence type="ECO:0000313" key="2">
    <source>
        <dbReference type="EMBL" id="CAG7727192.1"/>
    </source>
</evidence>
<evidence type="ECO:0000256" key="1">
    <source>
        <dbReference type="SAM" id="MobiDB-lite"/>
    </source>
</evidence>